<feature type="domain" description="Rad50/SbcC-type AAA" evidence="4">
    <location>
        <begin position="4"/>
        <end position="214"/>
    </location>
</feature>
<dbReference type="Pfam" id="PF13476">
    <property type="entry name" value="AAA_23"/>
    <property type="match status" value="1"/>
</dbReference>
<dbReference type="Gene3D" id="1.10.287.1490">
    <property type="match status" value="1"/>
</dbReference>
<dbReference type="InterPro" id="IPR027417">
    <property type="entry name" value="P-loop_NTPase"/>
</dbReference>
<proteinExistence type="inferred from homology"/>
<evidence type="ECO:0000313" key="5">
    <source>
        <dbReference type="EMBL" id="EMA68650.1"/>
    </source>
</evidence>
<dbReference type="PATRIC" id="fig|1230454.4.peg.710"/>
<dbReference type="GO" id="GO:0016887">
    <property type="term" value="F:ATP hydrolysis activity"/>
    <property type="evidence" value="ECO:0007669"/>
    <property type="project" value="InterPro"/>
</dbReference>
<evidence type="ECO:0000313" key="6">
    <source>
        <dbReference type="Proteomes" id="UP000011575"/>
    </source>
</evidence>
<dbReference type="STRING" id="1230454.C461_03437"/>
<dbReference type="PANTHER" id="PTHR32114:SF2">
    <property type="entry name" value="ABC TRANSPORTER ABCH.3"/>
    <property type="match status" value="1"/>
</dbReference>
<evidence type="ECO:0000256" key="1">
    <source>
        <dbReference type="ARBA" id="ARBA00023054"/>
    </source>
</evidence>
<comment type="caution">
    <text evidence="5">The sequence shown here is derived from an EMBL/GenBank/DDBJ whole genome shotgun (WGS) entry which is preliminary data.</text>
</comment>
<evidence type="ECO:0000256" key="3">
    <source>
        <dbReference type="SAM" id="Coils"/>
    </source>
</evidence>
<reference evidence="5 6" key="1">
    <citation type="journal article" date="2014" name="PLoS Genet.">
        <title>Phylogenetically driven sequencing of extremely halophilic archaea reveals strategies for static and dynamic osmo-response.</title>
        <authorList>
            <person name="Becker E.A."/>
            <person name="Seitzer P.M."/>
            <person name="Tritt A."/>
            <person name="Larsen D."/>
            <person name="Krusor M."/>
            <person name="Yao A.I."/>
            <person name="Wu D."/>
            <person name="Madern D."/>
            <person name="Eisen J.A."/>
            <person name="Darling A.E."/>
            <person name="Facciotti M.T."/>
        </authorList>
    </citation>
    <scope>NUCLEOTIDE SEQUENCE [LARGE SCALE GENOMIC DNA]</scope>
    <source>
        <strain evidence="5 6">JCM 13560</strain>
    </source>
</reference>
<evidence type="ECO:0000259" key="4">
    <source>
        <dbReference type="Pfam" id="PF13476"/>
    </source>
</evidence>
<dbReference type="NCBIfam" id="NF045487">
    <property type="entry name" value="ASRP"/>
    <property type="match status" value="1"/>
</dbReference>
<dbReference type="EMBL" id="AOJI01000017">
    <property type="protein sequence ID" value="EMA68650.1"/>
    <property type="molecule type" value="Genomic_DNA"/>
</dbReference>
<gene>
    <name evidence="5" type="ORF">C461_03437</name>
</gene>
<keyword evidence="6" id="KW-1185">Reference proteome</keyword>
<sequence>MRASNIGGIDETEVDIPPGVTVLSGRNATNRTSFLQAIMAGLGSTRPSLKGNAEEGRVELELGGETYTRTLTRRGGSVAFGGDPYLADPEIADLFAFLLEDNEARLAVARGDDLREIIMRPVDTDQIEADIRELEAEKDDVDERIASLDTLESTLPELEAERTEIESDLEAAREDLADAQAAIDDLDADLEESRSRKEELEAAFQAVREARAEVEDLTFELETEESTLAELRTERDELAATVDEFEPLDEDPERIAGRIEELRQRKRSIDETLNELGSVISFNEEMLAGDGLDVTFGDETGGSEASADAGSDAVTDKLLGDDQTVCWTCGSEVDRSRIDDTVAKLRDLRADTLEERNEIRDQIDDLTARRSTIQQRRRERERTERRLDSVESDIEAVEARIETLEADLDAAEDRVAEREAATEDVGAGEYDDVIERHREANELELKVDRLESELADVEDEIAETESKLDERETLRARRETIADDLTDLRTRVDQIEADAVEAFNEHMAAVLDVLGYDNIDRIWIERRETEVREGRRKVSQTRFDLHVVRSGDDGSAYRDTVDHLSESEREVTGLVFALAGYLVHEVHETLPFILLDSLEAIDSDRIAALVEYLQEYAGYLVVALLPEDAAALAEDHATVESI</sequence>
<accession>M0PIS2</accession>
<comment type="similarity">
    <text evidence="2">Belongs to the Sph1/Sph2 family.</text>
</comment>
<evidence type="ECO:0000256" key="2">
    <source>
        <dbReference type="ARBA" id="ARBA00049666"/>
    </source>
</evidence>
<dbReference type="InterPro" id="IPR038729">
    <property type="entry name" value="Rad50/SbcC_AAA"/>
</dbReference>
<name>M0PIS2_9EURY</name>
<dbReference type="AlphaFoldDB" id="M0PIS2"/>
<protein>
    <submittedName>
        <fullName evidence="5">Kinetochore-Ndc80 subunit Spc25</fullName>
    </submittedName>
</protein>
<dbReference type="PANTHER" id="PTHR32114">
    <property type="entry name" value="ABC TRANSPORTER ABCH.3"/>
    <property type="match status" value="1"/>
</dbReference>
<organism evidence="5 6">
    <name type="scientific">Halorubrum aidingense JCM 13560</name>
    <dbReference type="NCBI Taxonomy" id="1230454"/>
    <lineage>
        <taxon>Archaea</taxon>
        <taxon>Methanobacteriati</taxon>
        <taxon>Methanobacteriota</taxon>
        <taxon>Stenosarchaea group</taxon>
        <taxon>Halobacteria</taxon>
        <taxon>Halobacteriales</taxon>
        <taxon>Haloferacaceae</taxon>
        <taxon>Halorubrum</taxon>
    </lineage>
</organism>
<feature type="coiled-coil region" evidence="3">
    <location>
        <begin position="124"/>
        <end position="279"/>
    </location>
</feature>
<dbReference type="Proteomes" id="UP000011575">
    <property type="component" value="Unassembled WGS sequence"/>
</dbReference>
<keyword evidence="1 3" id="KW-0175">Coiled coil</keyword>
<feature type="coiled-coil region" evidence="3">
    <location>
        <begin position="342"/>
        <end position="505"/>
    </location>
</feature>
<dbReference type="Gene3D" id="3.40.50.300">
    <property type="entry name" value="P-loop containing nucleotide triphosphate hydrolases"/>
    <property type="match status" value="1"/>
</dbReference>
<dbReference type="GO" id="GO:0006302">
    <property type="term" value="P:double-strand break repair"/>
    <property type="evidence" value="ECO:0007669"/>
    <property type="project" value="InterPro"/>
</dbReference>
<dbReference type="SUPFAM" id="SSF52540">
    <property type="entry name" value="P-loop containing nucleoside triphosphate hydrolases"/>
    <property type="match status" value="2"/>
</dbReference>